<dbReference type="AlphaFoldDB" id="A0A7W9HBU8"/>
<evidence type="ECO:0000313" key="2">
    <source>
        <dbReference type="Proteomes" id="UP000590647"/>
    </source>
</evidence>
<evidence type="ECO:0000313" key="1">
    <source>
        <dbReference type="EMBL" id="MBB5799399.1"/>
    </source>
</evidence>
<accession>A0A7W9HBU8</accession>
<proteinExistence type="predicted"/>
<comment type="caution">
    <text evidence="1">The sequence shown here is derived from an EMBL/GenBank/DDBJ whole genome shotgun (WGS) entry which is preliminary data.</text>
</comment>
<organism evidence="1 2">
    <name type="scientific">Streptomyces caelestis</name>
    <dbReference type="NCBI Taxonomy" id="36816"/>
    <lineage>
        <taxon>Bacteria</taxon>
        <taxon>Bacillati</taxon>
        <taxon>Actinomycetota</taxon>
        <taxon>Actinomycetes</taxon>
        <taxon>Kitasatosporales</taxon>
        <taxon>Streptomycetaceae</taxon>
        <taxon>Streptomyces</taxon>
    </lineage>
</organism>
<dbReference type="Proteomes" id="UP000590647">
    <property type="component" value="Unassembled WGS sequence"/>
</dbReference>
<dbReference type="EMBL" id="JACHNE010000001">
    <property type="protein sequence ID" value="MBB5799399.1"/>
    <property type="molecule type" value="Genomic_DNA"/>
</dbReference>
<gene>
    <name evidence="1" type="ORF">HDA41_007363</name>
</gene>
<name>A0A7W9HBU8_9ACTN</name>
<reference evidence="1 2" key="1">
    <citation type="submission" date="2020-08" db="EMBL/GenBank/DDBJ databases">
        <title>Sequencing the genomes of 1000 actinobacteria strains.</title>
        <authorList>
            <person name="Klenk H.-P."/>
        </authorList>
    </citation>
    <scope>NUCLEOTIDE SEQUENCE [LARGE SCALE GENOMIC DNA]</scope>
    <source>
        <strain evidence="1 2">DSM 40084</strain>
    </source>
</reference>
<sequence>MGHHSEAFTDDPATSPYQLIVGGRRALAELSAVRTR</sequence>
<protein>
    <submittedName>
        <fullName evidence="1">Uncharacterized protein</fullName>
    </submittedName>
</protein>
<keyword evidence="2" id="KW-1185">Reference proteome</keyword>